<evidence type="ECO:0000313" key="7">
    <source>
        <dbReference type="Proteomes" id="UP000708208"/>
    </source>
</evidence>
<dbReference type="AlphaFoldDB" id="A0A8J2JNS5"/>
<keyword evidence="4" id="KW-0325">Glycoprotein</keyword>
<reference evidence="6" key="1">
    <citation type="submission" date="2021-06" db="EMBL/GenBank/DDBJ databases">
        <authorList>
            <person name="Hodson N. C."/>
            <person name="Mongue J. A."/>
            <person name="Jaron S. K."/>
        </authorList>
    </citation>
    <scope>NUCLEOTIDE SEQUENCE</scope>
</reference>
<evidence type="ECO:0000256" key="2">
    <source>
        <dbReference type="ARBA" id="ARBA00022487"/>
    </source>
</evidence>
<keyword evidence="3" id="KW-0378">Hydrolase</keyword>
<dbReference type="Proteomes" id="UP000708208">
    <property type="component" value="Unassembled WGS sequence"/>
</dbReference>
<dbReference type="PANTHER" id="PTHR43142:SF1">
    <property type="entry name" value="CARBOXYLIC ESTER HYDROLASE"/>
    <property type="match status" value="1"/>
</dbReference>
<feature type="domain" description="Carboxylesterase type B" evidence="5">
    <location>
        <begin position="214"/>
        <end position="349"/>
    </location>
</feature>
<comment type="caution">
    <text evidence="6">The sequence shown here is derived from an EMBL/GenBank/DDBJ whole genome shotgun (WGS) entry which is preliminary data.</text>
</comment>
<comment type="similarity">
    <text evidence="1">Belongs to the type-B carboxylesterase/lipase family.</text>
</comment>
<keyword evidence="2" id="KW-0719">Serine esterase</keyword>
<feature type="domain" description="Carboxylesterase type B" evidence="5">
    <location>
        <begin position="62"/>
        <end position="189"/>
    </location>
</feature>
<evidence type="ECO:0000256" key="1">
    <source>
        <dbReference type="ARBA" id="ARBA00005964"/>
    </source>
</evidence>
<gene>
    <name evidence="6" type="ORF">AFUS01_LOCUS2538</name>
</gene>
<evidence type="ECO:0000256" key="3">
    <source>
        <dbReference type="ARBA" id="ARBA00022801"/>
    </source>
</evidence>
<dbReference type="GO" id="GO:0052689">
    <property type="term" value="F:carboxylic ester hydrolase activity"/>
    <property type="evidence" value="ECO:0007669"/>
    <property type="project" value="UniProtKB-KW"/>
</dbReference>
<accession>A0A8J2JNS5</accession>
<dbReference type="EMBL" id="CAJVCH010014494">
    <property type="protein sequence ID" value="CAG7678292.1"/>
    <property type="molecule type" value="Genomic_DNA"/>
</dbReference>
<evidence type="ECO:0000259" key="5">
    <source>
        <dbReference type="Pfam" id="PF00135"/>
    </source>
</evidence>
<evidence type="ECO:0000313" key="6">
    <source>
        <dbReference type="EMBL" id="CAG7678292.1"/>
    </source>
</evidence>
<protein>
    <recommendedName>
        <fullName evidence="5">Carboxylesterase type B domain-containing protein</fullName>
    </recommendedName>
</protein>
<name>A0A8J2JNS5_9HEXA</name>
<dbReference type="InterPro" id="IPR002018">
    <property type="entry name" value="CarbesteraseB"/>
</dbReference>
<organism evidence="6 7">
    <name type="scientific">Allacma fusca</name>
    <dbReference type="NCBI Taxonomy" id="39272"/>
    <lineage>
        <taxon>Eukaryota</taxon>
        <taxon>Metazoa</taxon>
        <taxon>Ecdysozoa</taxon>
        <taxon>Arthropoda</taxon>
        <taxon>Hexapoda</taxon>
        <taxon>Collembola</taxon>
        <taxon>Symphypleona</taxon>
        <taxon>Sminthuridae</taxon>
        <taxon>Allacma</taxon>
    </lineage>
</organism>
<dbReference type="OrthoDB" id="19653at2759"/>
<evidence type="ECO:0000256" key="4">
    <source>
        <dbReference type="ARBA" id="ARBA00023180"/>
    </source>
</evidence>
<keyword evidence="7" id="KW-1185">Reference proteome</keyword>
<sequence length="401" mass="45445">MEDRLVSKSDIDDGDGETARINRRNDRIFMFYQLQEDKKLKANKSASKNGNYVSTRIVSKSRDGRDFFEWRGIPFGKAPIGPLRFASPIPFGKWEGVRDGSKFGGRCPEICGSGRNLGDEDCLNLNVSVPMVNHNRLMPVMVFIHGGGFQEGTGNLYTPQYFMDEDVVYVNPNYRLGVLGFLNTGDTAIREVQGPLPTTRPDLDCPVFVPSIEVVNDEEAFLVEHPLQIMAEGRAHRVPILIGANADEGLLSAMAMYHSDEIVENYEKNWDNCIRWTFGIPEDTPNATDLAARTKEIYFPQNSNFTKDQKLKQFTKMFSDAYFWLHISHCISVQSQFSPVYSYYFSRMGGPSITKFHNLLTSADSMFVKIAKHVAASIYNKITRNKPRNYGISSYSFVFYS</sequence>
<proteinExistence type="inferred from homology"/>
<dbReference type="PANTHER" id="PTHR43142">
    <property type="entry name" value="CARBOXYLIC ESTER HYDROLASE"/>
    <property type="match status" value="1"/>
</dbReference>
<dbReference type="Pfam" id="PF00135">
    <property type="entry name" value="COesterase"/>
    <property type="match status" value="2"/>
</dbReference>